<dbReference type="AlphaFoldDB" id="A0A0D2LSX9"/>
<reference evidence="3 4" key="1">
    <citation type="journal article" date="2013" name="BMC Genomics">
        <title>Reconstruction of the lipid metabolism for the microalga Monoraphidium neglectum from its genome sequence reveals characteristics suitable for biofuel production.</title>
        <authorList>
            <person name="Bogen C."/>
            <person name="Al-Dilaimi A."/>
            <person name="Albersmeier A."/>
            <person name="Wichmann J."/>
            <person name="Grundmann M."/>
            <person name="Rupp O."/>
            <person name="Lauersen K.J."/>
            <person name="Blifernez-Klassen O."/>
            <person name="Kalinowski J."/>
            <person name="Goesmann A."/>
            <person name="Mussgnug J.H."/>
            <person name="Kruse O."/>
        </authorList>
    </citation>
    <scope>NUCLEOTIDE SEQUENCE [LARGE SCALE GENOMIC DNA]</scope>
    <source>
        <strain evidence="3 4">SAG 48.87</strain>
    </source>
</reference>
<feature type="compositionally biased region" description="Basic and acidic residues" evidence="2">
    <location>
        <begin position="12"/>
        <end position="21"/>
    </location>
</feature>
<dbReference type="KEGG" id="mng:MNEG_13244"/>
<feature type="region of interest" description="Disordered" evidence="2">
    <location>
        <begin position="1"/>
        <end position="21"/>
    </location>
</feature>
<dbReference type="RefSeq" id="XP_013893739.1">
    <property type="nucleotide sequence ID" value="XM_014038285.1"/>
</dbReference>
<organism evidence="3 4">
    <name type="scientific">Monoraphidium neglectum</name>
    <dbReference type="NCBI Taxonomy" id="145388"/>
    <lineage>
        <taxon>Eukaryota</taxon>
        <taxon>Viridiplantae</taxon>
        <taxon>Chlorophyta</taxon>
        <taxon>core chlorophytes</taxon>
        <taxon>Chlorophyceae</taxon>
        <taxon>CS clade</taxon>
        <taxon>Sphaeropleales</taxon>
        <taxon>Selenastraceae</taxon>
        <taxon>Monoraphidium</taxon>
    </lineage>
</organism>
<dbReference type="OrthoDB" id="552725at2759"/>
<dbReference type="GeneID" id="25730687"/>
<proteinExistence type="predicted"/>
<keyword evidence="1" id="KW-0175">Coiled coil</keyword>
<feature type="compositionally biased region" description="Low complexity" evidence="2">
    <location>
        <begin position="84"/>
        <end position="115"/>
    </location>
</feature>
<feature type="region of interest" description="Disordered" evidence="2">
    <location>
        <begin position="76"/>
        <end position="115"/>
    </location>
</feature>
<dbReference type="Proteomes" id="UP000054498">
    <property type="component" value="Unassembled WGS sequence"/>
</dbReference>
<feature type="coiled-coil region" evidence="1">
    <location>
        <begin position="120"/>
        <end position="154"/>
    </location>
</feature>
<evidence type="ECO:0000313" key="3">
    <source>
        <dbReference type="EMBL" id="KIY94719.1"/>
    </source>
</evidence>
<accession>A0A0D2LSX9</accession>
<evidence type="ECO:0000313" key="4">
    <source>
        <dbReference type="Proteomes" id="UP000054498"/>
    </source>
</evidence>
<protein>
    <submittedName>
        <fullName evidence="3">Uncharacterized protein</fullName>
    </submittedName>
</protein>
<gene>
    <name evidence="3" type="ORF">MNEG_13244</name>
</gene>
<keyword evidence="4" id="KW-1185">Reference proteome</keyword>
<evidence type="ECO:0000256" key="1">
    <source>
        <dbReference type="SAM" id="Coils"/>
    </source>
</evidence>
<dbReference type="STRING" id="145388.A0A0D2LSX9"/>
<evidence type="ECO:0000256" key="2">
    <source>
        <dbReference type="SAM" id="MobiDB-lite"/>
    </source>
</evidence>
<sequence>MAFLLGRRGRRQKEEAVEHTRKEVNFWKQELEYTVAEKNAWKEKFFDAYQQNDALRQQSKRLEMEKAHAEWERDRLAAGGPGQGADAAAAARGAPRSEGSLASGSSCPSSPEPPCLQRQLASARQQLRQADVRIAMLEERVLALQHERDLLGRQCELLTASEAAVQQEVVMTRKYMYPGLFSPM</sequence>
<name>A0A0D2LSX9_9CHLO</name>
<dbReference type="EMBL" id="KK103929">
    <property type="protein sequence ID" value="KIY94719.1"/>
    <property type="molecule type" value="Genomic_DNA"/>
</dbReference>